<gene>
    <name evidence="16" type="ORF">C7A17_19260</name>
</gene>
<feature type="binding site" evidence="13">
    <location>
        <position position="122"/>
    </location>
    <ligand>
        <name>Mg(2+)</name>
        <dbReference type="ChEBI" id="CHEBI:18420"/>
    </ligand>
</feature>
<evidence type="ECO:0000256" key="5">
    <source>
        <dbReference type="ARBA" id="ARBA00019087"/>
    </source>
</evidence>
<dbReference type="Pfam" id="PF17837">
    <property type="entry name" value="4PPT_N"/>
    <property type="match status" value="1"/>
</dbReference>
<feature type="domain" description="4'-phosphopantetheinyl transferase" evidence="14">
    <location>
        <begin position="118"/>
        <end position="214"/>
    </location>
</feature>
<dbReference type="SUPFAM" id="SSF56214">
    <property type="entry name" value="4'-phosphopantetheinyl transferase"/>
    <property type="match status" value="1"/>
</dbReference>
<dbReference type="GO" id="GO:0000287">
    <property type="term" value="F:magnesium ion binding"/>
    <property type="evidence" value="ECO:0007669"/>
    <property type="project" value="InterPro"/>
</dbReference>
<dbReference type="GO" id="GO:0008897">
    <property type="term" value="F:holo-[acyl-carrier-protein] synthase activity"/>
    <property type="evidence" value="ECO:0007669"/>
    <property type="project" value="InterPro"/>
</dbReference>
<dbReference type="OrthoDB" id="8210607at2"/>
<dbReference type="STRING" id="1001585.MDS_3427"/>
<organism evidence="16 17">
    <name type="scientific">Ectopseudomonas mendocina</name>
    <name type="common">Pseudomonas mendocina</name>
    <dbReference type="NCBI Taxonomy" id="300"/>
    <lineage>
        <taxon>Bacteria</taxon>
        <taxon>Pseudomonadati</taxon>
        <taxon>Pseudomonadota</taxon>
        <taxon>Gammaproteobacteria</taxon>
        <taxon>Pseudomonadales</taxon>
        <taxon>Pseudomonadaceae</taxon>
        <taxon>Ectopseudomonas</taxon>
    </lineage>
</organism>
<feature type="binding site" evidence="12">
    <location>
        <position position="168"/>
    </location>
    <ligand>
        <name>CoA</name>
        <dbReference type="ChEBI" id="CHEBI:57287"/>
    </ligand>
</feature>
<keyword evidence="13" id="KW-0460">Magnesium</keyword>
<feature type="binding site" evidence="12">
    <location>
        <position position="172"/>
    </location>
    <ligand>
        <name>CoA</name>
        <dbReference type="ChEBI" id="CHEBI:57287"/>
    </ligand>
</feature>
<dbReference type="EMBL" id="CP027657">
    <property type="protein sequence ID" value="AVO54809.1"/>
    <property type="molecule type" value="Genomic_DNA"/>
</dbReference>
<dbReference type="PANTHER" id="PTHR38096">
    <property type="entry name" value="ENTEROBACTIN SYNTHASE COMPONENT D"/>
    <property type="match status" value="1"/>
</dbReference>
<feature type="binding site" evidence="12">
    <location>
        <position position="64"/>
    </location>
    <ligand>
        <name>CoA</name>
        <dbReference type="ChEBI" id="CHEBI:57287"/>
    </ligand>
</feature>
<keyword evidence="6 16" id="KW-0808">Transferase</keyword>
<evidence type="ECO:0000256" key="13">
    <source>
        <dbReference type="PIRSR" id="PIRSR603542-2"/>
    </source>
</evidence>
<comment type="similarity">
    <text evidence="3">Belongs to the P-Pant transferase superfamily. EntD family.</text>
</comment>
<name>A0A2R3QSN2_ECTME</name>
<dbReference type="PRINTS" id="PR01399">
    <property type="entry name" value="ENTSNTHTASED"/>
</dbReference>
<evidence type="ECO:0000256" key="3">
    <source>
        <dbReference type="ARBA" id="ARBA00008342"/>
    </source>
</evidence>
<evidence type="ECO:0000259" key="14">
    <source>
        <dbReference type="Pfam" id="PF01648"/>
    </source>
</evidence>
<evidence type="ECO:0000313" key="17">
    <source>
        <dbReference type="Proteomes" id="UP000238327"/>
    </source>
</evidence>
<comment type="catalytic activity">
    <reaction evidence="10">
        <text>apo-[aryl-carrier protein] + CoA = holo-[aryl-carrier protein] + adenosine 3',5'-bisphosphate + H(+)</text>
        <dbReference type="Rhea" id="RHEA:48404"/>
        <dbReference type="Rhea" id="RHEA-COMP:15903"/>
        <dbReference type="Rhea" id="RHEA-COMP:17557"/>
        <dbReference type="ChEBI" id="CHEBI:15378"/>
        <dbReference type="ChEBI" id="CHEBI:29999"/>
        <dbReference type="ChEBI" id="CHEBI:57287"/>
        <dbReference type="ChEBI" id="CHEBI:58343"/>
        <dbReference type="ChEBI" id="CHEBI:64479"/>
    </reaction>
</comment>
<dbReference type="InterPro" id="IPR037143">
    <property type="entry name" value="4-PPantetheinyl_Trfase_dom_sf"/>
</dbReference>
<dbReference type="InterPro" id="IPR041354">
    <property type="entry name" value="4PPT_N"/>
</dbReference>
<evidence type="ECO:0000256" key="8">
    <source>
        <dbReference type="ARBA" id="ARBA00029894"/>
    </source>
</evidence>
<keyword evidence="13" id="KW-0479">Metal-binding</keyword>
<evidence type="ECO:0000256" key="1">
    <source>
        <dbReference type="ARBA" id="ARBA00003937"/>
    </source>
</evidence>
<comment type="pathway">
    <text evidence="2">Siderophore biosynthesis; enterobactin biosynthesis.</text>
</comment>
<dbReference type="PANTHER" id="PTHR38096:SF1">
    <property type="entry name" value="ENTEROBACTIN SYNTHASE COMPONENT D"/>
    <property type="match status" value="1"/>
</dbReference>
<dbReference type="GO" id="GO:0009366">
    <property type="term" value="C:enterobactin synthetase complex"/>
    <property type="evidence" value="ECO:0007669"/>
    <property type="project" value="InterPro"/>
</dbReference>
<dbReference type="GO" id="GO:0009239">
    <property type="term" value="P:enterobactin biosynthetic process"/>
    <property type="evidence" value="ECO:0007669"/>
    <property type="project" value="UniProtKB-UniPathway"/>
</dbReference>
<feature type="binding site" evidence="12">
    <location>
        <position position="122"/>
    </location>
    <ligand>
        <name>CoA</name>
        <dbReference type="ChEBI" id="CHEBI:57287"/>
    </ligand>
</feature>
<feature type="binding site" evidence="13">
    <location>
        <position position="124"/>
    </location>
    <ligand>
        <name>Mg(2+)</name>
        <dbReference type="ChEBI" id="CHEBI:18420"/>
    </ligand>
</feature>
<dbReference type="Pfam" id="PF01648">
    <property type="entry name" value="ACPS"/>
    <property type="match status" value="1"/>
</dbReference>
<dbReference type="GO" id="GO:0005886">
    <property type="term" value="C:plasma membrane"/>
    <property type="evidence" value="ECO:0007669"/>
    <property type="project" value="TreeGrafter"/>
</dbReference>
<evidence type="ECO:0000256" key="4">
    <source>
        <dbReference type="ARBA" id="ARBA00011503"/>
    </source>
</evidence>
<dbReference type="Gene3D" id="3.90.470.20">
    <property type="entry name" value="4'-phosphopantetheinyl transferase domain"/>
    <property type="match status" value="1"/>
</dbReference>
<dbReference type="RefSeq" id="WP_106739533.1">
    <property type="nucleotide sequence ID" value="NZ_CP027657.1"/>
</dbReference>
<protein>
    <recommendedName>
        <fullName evidence="5">Enterobactin synthase component D</fullName>
    </recommendedName>
    <alternativeName>
        <fullName evidence="8">4'-phosphopantetheinyl transferase EntD</fullName>
    </alternativeName>
    <alternativeName>
        <fullName evidence="9">Enterochelin synthase D</fullName>
    </alternativeName>
</protein>
<evidence type="ECO:0000313" key="16">
    <source>
        <dbReference type="EMBL" id="AVO54809.1"/>
    </source>
</evidence>
<dbReference type="InterPro" id="IPR003542">
    <property type="entry name" value="Enbac_synth_compD-like"/>
</dbReference>
<evidence type="ECO:0000256" key="11">
    <source>
        <dbReference type="ARBA" id="ARBA00049191"/>
    </source>
</evidence>
<sequence>MNTYHPACCSALDDHDPLPRPLAGAHLISTRFDPAQFAAGDCERCDIPPVRGVAKRQSEYLAGRLCAREALRRLNGHAIAPAVGEDRAPQWPAGVSGSITHGDNWAAALVAASDQWRAIGMDVERLLPADRALRLQGEILTPNELARLDGLDDEARALHISLTFSLKESLFKALYPLTLTHFYFHDAELLGCDHDSARLRLLIDLNRDWRTGAELDGQFALFDGKVLSLVAVEA</sequence>
<dbReference type="AlphaFoldDB" id="A0A2R3QSN2"/>
<reference evidence="16 17" key="1">
    <citation type="submission" date="2018-03" db="EMBL/GenBank/DDBJ databases">
        <title>Complete genome sequence and methylome analysis of Pseudomonas mendocina NEB 698.</title>
        <authorList>
            <person name="Morgan R.D."/>
        </authorList>
    </citation>
    <scope>NUCLEOTIDE SEQUENCE [LARGE SCALE GENOMIC DNA]</scope>
    <source>
        <strain evidence="16 17">NEB698</strain>
    </source>
</reference>
<feature type="domain" description="4'-phosphopantetheinyl transferase N-terminal" evidence="15">
    <location>
        <begin position="53"/>
        <end position="111"/>
    </location>
</feature>
<dbReference type="InterPro" id="IPR008278">
    <property type="entry name" value="4-PPantetheinyl_Trfase_dom"/>
</dbReference>
<dbReference type="UniPathway" id="UPA00017"/>
<feature type="binding site" evidence="12">
    <location>
        <begin position="100"/>
        <end position="101"/>
    </location>
    <ligand>
        <name>CoA</name>
        <dbReference type="ChEBI" id="CHEBI:57287"/>
    </ligand>
</feature>
<proteinExistence type="inferred from homology"/>
<comment type="catalytic activity">
    <reaction evidence="11">
        <text>apo-[peptidyl-carrier protein] + CoA = holo-[peptidyl-carrier protein] + adenosine 3',5'-bisphosphate + H(+)</text>
        <dbReference type="Rhea" id="RHEA:46228"/>
        <dbReference type="Rhea" id="RHEA-COMP:11479"/>
        <dbReference type="Rhea" id="RHEA-COMP:11480"/>
        <dbReference type="ChEBI" id="CHEBI:15378"/>
        <dbReference type="ChEBI" id="CHEBI:29999"/>
        <dbReference type="ChEBI" id="CHEBI:57287"/>
        <dbReference type="ChEBI" id="CHEBI:58343"/>
        <dbReference type="ChEBI" id="CHEBI:64479"/>
    </reaction>
</comment>
<dbReference type="Proteomes" id="UP000238327">
    <property type="component" value="Chromosome"/>
</dbReference>
<comment type="function">
    <text evidence="1">Involved in the biosynthesis of the siderophore enterobactin (enterochelin), which is a macrocyclic trimeric lactone of N-(2,3-dihydroxybenzoyl)-serine. The serine trilactone serves as a scaffolding for the three catechol functionalities that provide hexadentate coordination for the tightly ligated iron(2+) atoms. Plays an essential role in the assembly of the enterobactin by catalyzing the transfer of the 4'-phosphopantetheine (Ppant) moiety from coenzyme A to the apo-domains of both EntB (ArCP domain) and EntF (PCP domain) to yield their holo-forms which make them competent for the activation of 2,3-dihydroxybenzoate (DHB) and L-serine, respectively.</text>
</comment>
<comment type="subunit">
    <text evidence="4">EntB, EntD, EntE, and EntF form a multienzyme complex called enterobactin synthase.</text>
</comment>
<accession>A0A2R3QSN2</accession>
<evidence type="ECO:0000256" key="12">
    <source>
        <dbReference type="PIRSR" id="PIRSR603542-1"/>
    </source>
</evidence>
<comment type="cofactor">
    <cofactor evidence="13">
        <name>Mg(2+)</name>
        <dbReference type="ChEBI" id="CHEBI:18420"/>
    </cofactor>
</comment>
<evidence type="ECO:0000256" key="9">
    <source>
        <dbReference type="ARBA" id="ARBA00031996"/>
    </source>
</evidence>
<evidence type="ECO:0000256" key="7">
    <source>
        <dbReference type="ARBA" id="ARBA00023191"/>
    </source>
</evidence>
<keyword evidence="7" id="KW-0259">Enterobactin biosynthesis</keyword>
<evidence type="ECO:0000259" key="15">
    <source>
        <dbReference type="Pfam" id="PF17837"/>
    </source>
</evidence>
<evidence type="ECO:0000256" key="6">
    <source>
        <dbReference type="ARBA" id="ARBA00022679"/>
    </source>
</evidence>
<feature type="binding site" evidence="12">
    <location>
        <position position="56"/>
    </location>
    <ligand>
        <name>CoA</name>
        <dbReference type="ChEBI" id="CHEBI:57287"/>
    </ligand>
</feature>
<evidence type="ECO:0000256" key="10">
    <source>
        <dbReference type="ARBA" id="ARBA00049176"/>
    </source>
</evidence>
<evidence type="ECO:0000256" key="2">
    <source>
        <dbReference type="ARBA" id="ARBA00004993"/>
    </source>
</evidence>